<evidence type="ECO:0000313" key="3">
    <source>
        <dbReference type="Proteomes" id="UP001162060"/>
    </source>
</evidence>
<evidence type="ECO:0000313" key="2">
    <source>
        <dbReference type="EMBL" id="CAK7917066.1"/>
    </source>
</evidence>
<evidence type="ECO:0000256" key="1">
    <source>
        <dbReference type="SAM" id="MobiDB-lite"/>
    </source>
</evidence>
<organism evidence="2 3">
    <name type="scientific">Peronospora matthiolae</name>
    <dbReference type="NCBI Taxonomy" id="2874970"/>
    <lineage>
        <taxon>Eukaryota</taxon>
        <taxon>Sar</taxon>
        <taxon>Stramenopiles</taxon>
        <taxon>Oomycota</taxon>
        <taxon>Peronosporomycetes</taxon>
        <taxon>Peronosporales</taxon>
        <taxon>Peronosporaceae</taxon>
        <taxon>Peronospora</taxon>
    </lineage>
</organism>
<comment type="caution">
    <text evidence="2">The sequence shown here is derived from an EMBL/GenBank/DDBJ whole genome shotgun (WGS) entry which is preliminary data.</text>
</comment>
<dbReference type="Proteomes" id="UP001162060">
    <property type="component" value="Unassembled WGS sequence"/>
</dbReference>
<reference evidence="2" key="1">
    <citation type="submission" date="2024-01" db="EMBL/GenBank/DDBJ databases">
        <authorList>
            <person name="Webb A."/>
        </authorList>
    </citation>
    <scope>NUCLEOTIDE SEQUENCE</scope>
    <source>
        <strain evidence="2">Pm1</strain>
    </source>
</reference>
<dbReference type="EMBL" id="CAKLBY020000045">
    <property type="protein sequence ID" value="CAK7917066.1"/>
    <property type="molecule type" value="Genomic_DNA"/>
</dbReference>
<protein>
    <submittedName>
        <fullName evidence="2">Uncharacterized protein</fullName>
    </submittedName>
</protein>
<sequence length="69" mass="6839">MRCAAKAAEKTAAEKAAASVNAAAIDVSYPVAADDALSAAANLPEAPIAAESSGVSPRANDNGFQVEHI</sequence>
<gene>
    <name evidence="2" type="ORF">PM001_LOCUS5524</name>
</gene>
<name>A0AAV1TCZ1_9STRA</name>
<proteinExistence type="predicted"/>
<feature type="region of interest" description="Disordered" evidence="1">
    <location>
        <begin position="49"/>
        <end position="69"/>
    </location>
</feature>
<dbReference type="AlphaFoldDB" id="A0AAV1TCZ1"/>
<accession>A0AAV1TCZ1</accession>